<dbReference type="GO" id="GO:0033299">
    <property type="term" value="P:secretion of lysosomal enzymes"/>
    <property type="evidence" value="ECO:0007669"/>
    <property type="project" value="TreeGrafter"/>
</dbReference>
<dbReference type="PANTHER" id="PTHR40446">
    <property type="entry name" value="N-ACETYLGLUCOSAMINE-1-PHOSPHODIESTER ALPHA-N-ACETYLGLUCOSAMINIDASE"/>
    <property type="match status" value="1"/>
</dbReference>
<organism evidence="1">
    <name type="scientific">Amphimedon queenslandica</name>
    <name type="common">Sponge</name>
    <dbReference type="NCBI Taxonomy" id="400682"/>
    <lineage>
        <taxon>Eukaryota</taxon>
        <taxon>Metazoa</taxon>
        <taxon>Porifera</taxon>
        <taxon>Demospongiae</taxon>
        <taxon>Heteroscleromorpha</taxon>
        <taxon>Haplosclerida</taxon>
        <taxon>Niphatidae</taxon>
        <taxon>Amphimedon</taxon>
    </lineage>
</organism>
<dbReference type="InParanoid" id="A0A1X7TF37"/>
<proteinExistence type="predicted"/>
<dbReference type="AlphaFoldDB" id="A0A1X7TF37"/>
<evidence type="ECO:0000313" key="1">
    <source>
        <dbReference type="EnsemblMetazoa" id="Aqu2.1.13259_001"/>
    </source>
</evidence>
<sequence>SIQDANFGIKEDGTIMVGYISDDEVFNEINPFRFLLTGVIWLVRNGTNNVNKSMYVECSRNSRGISMNNFVRITSARAAIGHDDKERVVLARVEGKSLVR</sequence>
<dbReference type="EnsemblMetazoa" id="Aqu2.1.13259_001">
    <property type="protein sequence ID" value="Aqu2.1.13259_001"/>
    <property type="gene ID" value="Aqu2.1.13259"/>
</dbReference>
<protein>
    <submittedName>
        <fullName evidence="1">Uncharacterized protein</fullName>
    </submittedName>
</protein>
<dbReference type="PANTHER" id="PTHR40446:SF2">
    <property type="entry name" value="N-ACETYLGLUCOSAMINE-1-PHOSPHODIESTER ALPHA-N-ACETYLGLUCOSAMINIDASE"/>
    <property type="match status" value="1"/>
</dbReference>
<dbReference type="OrthoDB" id="192253at2759"/>
<name>A0A1X7TF37_AMPQE</name>
<accession>A0A1X7TF37</accession>
<reference evidence="1" key="1">
    <citation type="submission" date="2017-05" db="UniProtKB">
        <authorList>
            <consortium name="EnsemblMetazoa"/>
        </authorList>
    </citation>
    <scope>IDENTIFICATION</scope>
</reference>